<comment type="caution">
    <text evidence="7">The sequence shown here is derived from an EMBL/GenBank/DDBJ whole genome shotgun (WGS) entry which is preliminary data.</text>
</comment>
<feature type="transmembrane region" description="Helical" evidence="5">
    <location>
        <begin position="314"/>
        <end position="333"/>
    </location>
</feature>
<feature type="domain" description="Nodulin-like" evidence="6">
    <location>
        <begin position="7"/>
        <end position="192"/>
    </location>
</feature>
<dbReference type="Pfam" id="PF06813">
    <property type="entry name" value="Nodulin-like"/>
    <property type="match status" value="1"/>
</dbReference>
<feature type="transmembrane region" description="Helical" evidence="5">
    <location>
        <begin position="284"/>
        <end position="302"/>
    </location>
</feature>
<gene>
    <name evidence="7" type="ORF">DIURU_005083</name>
</gene>
<dbReference type="Proteomes" id="UP000449547">
    <property type="component" value="Unassembled WGS sequence"/>
</dbReference>
<feature type="transmembrane region" description="Helical" evidence="5">
    <location>
        <begin position="6"/>
        <end position="25"/>
    </location>
</feature>
<reference evidence="7 8" key="1">
    <citation type="submission" date="2019-07" db="EMBL/GenBank/DDBJ databases">
        <title>Genome assembly of two rare yeast pathogens: Diutina rugosa and Trichomonascus ciferrii.</title>
        <authorList>
            <person name="Mixao V."/>
            <person name="Saus E."/>
            <person name="Hansen A."/>
            <person name="Lass-Flor C."/>
            <person name="Gabaldon T."/>
        </authorList>
    </citation>
    <scope>NUCLEOTIDE SEQUENCE [LARGE SCALE GENOMIC DNA]</scope>
    <source>
        <strain evidence="7 8">CBS 613</strain>
    </source>
</reference>
<dbReference type="InterPro" id="IPR010658">
    <property type="entry name" value="Nodulin-like"/>
</dbReference>
<evidence type="ECO:0000256" key="1">
    <source>
        <dbReference type="ARBA" id="ARBA00004141"/>
    </source>
</evidence>
<evidence type="ECO:0000256" key="4">
    <source>
        <dbReference type="ARBA" id="ARBA00023136"/>
    </source>
</evidence>
<evidence type="ECO:0000256" key="2">
    <source>
        <dbReference type="ARBA" id="ARBA00022692"/>
    </source>
</evidence>
<organism evidence="7 8">
    <name type="scientific">Diutina rugosa</name>
    <name type="common">Yeast</name>
    <name type="synonym">Candida rugosa</name>
    <dbReference type="NCBI Taxonomy" id="5481"/>
    <lineage>
        <taxon>Eukaryota</taxon>
        <taxon>Fungi</taxon>
        <taxon>Dikarya</taxon>
        <taxon>Ascomycota</taxon>
        <taxon>Saccharomycotina</taxon>
        <taxon>Pichiomycetes</taxon>
        <taxon>Debaryomycetaceae</taxon>
        <taxon>Diutina</taxon>
    </lineage>
</organism>
<comment type="subcellular location">
    <subcellularLocation>
        <location evidence="1">Membrane</location>
        <topology evidence="1">Multi-pass membrane protein</topology>
    </subcellularLocation>
</comment>
<evidence type="ECO:0000313" key="7">
    <source>
        <dbReference type="EMBL" id="KAA8897652.1"/>
    </source>
</evidence>
<evidence type="ECO:0000256" key="3">
    <source>
        <dbReference type="ARBA" id="ARBA00022989"/>
    </source>
</evidence>
<dbReference type="EMBL" id="SWFT01000153">
    <property type="protein sequence ID" value="KAA8897652.1"/>
    <property type="molecule type" value="Genomic_DNA"/>
</dbReference>
<evidence type="ECO:0000259" key="6">
    <source>
        <dbReference type="Pfam" id="PF06813"/>
    </source>
</evidence>
<keyword evidence="3 5" id="KW-1133">Transmembrane helix</keyword>
<dbReference type="AlphaFoldDB" id="A0A642UEM6"/>
<protein>
    <recommendedName>
        <fullName evidence="6">Nodulin-like domain-containing protein</fullName>
    </recommendedName>
</protein>
<evidence type="ECO:0000313" key="8">
    <source>
        <dbReference type="Proteomes" id="UP000449547"/>
    </source>
</evidence>
<dbReference type="OMA" id="FYGFTFC"/>
<proteinExistence type="predicted"/>
<dbReference type="VEuPathDB" id="FungiDB:DIURU_005083"/>
<dbReference type="RefSeq" id="XP_034010080.1">
    <property type="nucleotide sequence ID" value="XM_034158026.1"/>
</dbReference>
<feature type="transmembrane region" description="Helical" evidence="5">
    <location>
        <begin position="68"/>
        <end position="85"/>
    </location>
</feature>
<dbReference type="Gene3D" id="1.20.1250.20">
    <property type="entry name" value="MFS general substrate transporter like domains"/>
    <property type="match status" value="1"/>
</dbReference>
<feature type="transmembrane region" description="Helical" evidence="5">
    <location>
        <begin position="46"/>
        <end position="62"/>
    </location>
</feature>
<dbReference type="OrthoDB" id="410267at2759"/>
<dbReference type="PANTHER" id="PTHR21576">
    <property type="entry name" value="UNCHARACTERIZED NODULIN-LIKE PROTEIN"/>
    <property type="match status" value="1"/>
</dbReference>
<dbReference type="PANTHER" id="PTHR21576:SF158">
    <property type="entry name" value="RIBOSOMAL RNA-PROCESSING PROTEIN 12-LIKE CONSERVED DOMAIN-CONTAINING PROTEIN"/>
    <property type="match status" value="1"/>
</dbReference>
<feature type="transmembrane region" description="Helical" evidence="5">
    <location>
        <begin position="167"/>
        <end position="189"/>
    </location>
</feature>
<dbReference type="GO" id="GO:0000329">
    <property type="term" value="C:fungal-type vacuole membrane"/>
    <property type="evidence" value="ECO:0007669"/>
    <property type="project" value="TreeGrafter"/>
</dbReference>
<keyword evidence="8" id="KW-1185">Reference proteome</keyword>
<feature type="transmembrane region" description="Helical" evidence="5">
    <location>
        <begin position="345"/>
        <end position="365"/>
    </location>
</feature>
<dbReference type="GeneID" id="54783734"/>
<keyword evidence="2 5" id="KW-0812">Transmembrane</keyword>
<keyword evidence="4 5" id="KW-0472">Membrane</keyword>
<sequence length="463" mass="48814">MAFHKSFVLLSCTFLGLVCGTLYLYSSFGPQLAQRLDYSATDSSQLALCGSVGVALAGPGAGKIVDSRGFSLAIAVGAVVIALAYQGLRYQYLVGEAAASVPVSMALMFLIGGGSTFINSATIKCCAVCFPSIRGVATSLPLALYGLSAMVFSQMASVVCPGDTAKFLGFLAISVVAITAMCLPSIWFVDRIGVDAVVGTAKTTTETPHVTSDKEKSATTKAYAAKLEQPSLVSSPQFWVFFIVLGLGAALGQMYIYSVGYMAKALLPKGTSEKIAAKTQQGQVSIISVANCIGRIVAGLLGDYVVSRKVPRSSLLLIPTSGLVFSQLLGLTISDASQLMVASWLNGFSYGFLFCAMPAVVADVFGLEKFSYNWGVINLSPIVPSYLLTSWFGKVYDANSEVVVMSSADAATAASVVTKTHQCLHGAGCYAQVFRLTSWVAVLSVLVVLFYFSRRRWHAAPVA</sequence>
<evidence type="ECO:0000256" key="5">
    <source>
        <dbReference type="SAM" id="Phobius"/>
    </source>
</evidence>
<accession>A0A642UEM6</accession>
<name>A0A642UEM6_DIURU</name>
<dbReference type="SUPFAM" id="SSF103473">
    <property type="entry name" value="MFS general substrate transporter"/>
    <property type="match status" value="2"/>
</dbReference>
<dbReference type="InterPro" id="IPR036259">
    <property type="entry name" value="MFS_trans_sf"/>
</dbReference>
<feature type="transmembrane region" description="Helical" evidence="5">
    <location>
        <begin position="433"/>
        <end position="452"/>
    </location>
</feature>
<feature type="transmembrane region" description="Helical" evidence="5">
    <location>
        <begin position="238"/>
        <end position="263"/>
    </location>
</feature>